<dbReference type="GO" id="GO:0000981">
    <property type="term" value="F:DNA-binding transcription factor activity, RNA polymerase II-specific"/>
    <property type="evidence" value="ECO:0007669"/>
    <property type="project" value="UniProtKB-ARBA"/>
</dbReference>
<keyword evidence="10" id="KW-1185">Reference proteome</keyword>
<dbReference type="GO" id="GO:0005667">
    <property type="term" value="C:transcription regulator complex"/>
    <property type="evidence" value="ECO:0007669"/>
    <property type="project" value="TreeGrafter"/>
</dbReference>
<feature type="domain" description="C2H2-type" evidence="8">
    <location>
        <begin position="301"/>
        <end position="330"/>
    </location>
</feature>
<keyword evidence="1" id="KW-0479">Metal-binding</keyword>
<dbReference type="PANTHER" id="PTHR14003">
    <property type="entry name" value="TRANSCRIPTIONAL REPRESSOR PROTEIN YY"/>
    <property type="match status" value="1"/>
</dbReference>
<feature type="compositionally biased region" description="Polar residues" evidence="7">
    <location>
        <begin position="167"/>
        <end position="178"/>
    </location>
</feature>
<evidence type="ECO:0000256" key="7">
    <source>
        <dbReference type="SAM" id="MobiDB-lite"/>
    </source>
</evidence>
<dbReference type="AlphaFoldDB" id="A0AAD5SY70"/>
<feature type="region of interest" description="Disordered" evidence="7">
    <location>
        <begin position="1"/>
        <end position="20"/>
    </location>
</feature>
<organism evidence="9 10">
    <name type="scientific">Physocladia obscura</name>
    <dbReference type="NCBI Taxonomy" id="109957"/>
    <lineage>
        <taxon>Eukaryota</taxon>
        <taxon>Fungi</taxon>
        <taxon>Fungi incertae sedis</taxon>
        <taxon>Chytridiomycota</taxon>
        <taxon>Chytridiomycota incertae sedis</taxon>
        <taxon>Chytridiomycetes</taxon>
        <taxon>Chytridiales</taxon>
        <taxon>Chytriomycetaceae</taxon>
        <taxon>Physocladia</taxon>
    </lineage>
</organism>
<keyword evidence="5" id="KW-0539">Nucleus</keyword>
<feature type="compositionally biased region" description="Acidic residues" evidence="7">
    <location>
        <begin position="372"/>
        <end position="382"/>
    </location>
</feature>
<evidence type="ECO:0000313" key="9">
    <source>
        <dbReference type="EMBL" id="KAJ3112497.1"/>
    </source>
</evidence>
<sequence>MSPVATPLISNQNLHPSTTPLMMSVTTSADAEMALYLQQQQFLQQQHQQNQMNAISETAFAQSLADMDVQIFRKPFEHFTSEQFTAQALPSVTTAAVILPLPETLEPSLPPNLDDDMNFVDAADVSSLSRSFSEHAIRRPSLSFYLTVPSTKKSTRVSPPSPYHGFYSQSKPISRSSTPLPPARSSPVPCFTTSPIAAAESCSLQSEPASNTAPRSSSSASSLQSFAISQSSSSLTASTLSSSKLSRPAKKSFKIDGSSVAASAPHSHPFQCPVEPCTRTYKSKSSLDHHVTTFHGGQRRFSCTEKGCGKRYQTKNRLTVHMRSHTGEMPYECKFDGCSFAAAQKCALTHHQKRKMHFHVSANNRGSVAADGTDDGEEEMDDFVGKEENMET</sequence>
<dbReference type="Proteomes" id="UP001211907">
    <property type="component" value="Unassembled WGS sequence"/>
</dbReference>
<keyword evidence="4" id="KW-0862">Zinc</keyword>
<evidence type="ECO:0000256" key="6">
    <source>
        <dbReference type="PROSITE-ProRule" id="PRU00042"/>
    </source>
</evidence>
<feature type="region of interest" description="Disordered" evidence="7">
    <location>
        <begin position="152"/>
        <end position="188"/>
    </location>
</feature>
<dbReference type="PROSITE" id="PS50157">
    <property type="entry name" value="ZINC_FINGER_C2H2_2"/>
    <property type="match status" value="2"/>
</dbReference>
<protein>
    <recommendedName>
        <fullName evidence="8">C2H2-type domain-containing protein</fullName>
    </recommendedName>
</protein>
<dbReference type="SUPFAM" id="SSF57667">
    <property type="entry name" value="beta-beta-alpha zinc fingers"/>
    <property type="match status" value="2"/>
</dbReference>
<evidence type="ECO:0000256" key="5">
    <source>
        <dbReference type="ARBA" id="ARBA00023242"/>
    </source>
</evidence>
<dbReference type="InterPro" id="IPR013087">
    <property type="entry name" value="Znf_C2H2_type"/>
</dbReference>
<dbReference type="EMBL" id="JADGJH010001536">
    <property type="protein sequence ID" value="KAJ3112497.1"/>
    <property type="molecule type" value="Genomic_DNA"/>
</dbReference>
<dbReference type="SMART" id="SM00355">
    <property type="entry name" value="ZnF_C2H2"/>
    <property type="match status" value="3"/>
</dbReference>
<dbReference type="Pfam" id="PF00096">
    <property type="entry name" value="zf-C2H2"/>
    <property type="match status" value="1"/>
</dbReference>
<comment type="caution">
    <text evidence="9">The sequence shown here is derived from an EMBL/GenBank/DDBJ whole genome shotgun (WGS) entry which is preliminary data.</text>
</comment>
<feature type="domain" description="C2H2-type" evidence="8">
    <location>
        <begin position="270"/>
        <end position="300"/>
    </location>
</feature>
<dbReference type="PROSITE" id="PS00028">
    <property type="entry name" value="ZINC_FINGER_C2H2_1"/>
    <property type="match status" value="2"/>
</dbReference>
<dbReference type="GO" id="GO:0008270">
    <property type="term" value="F:zinc ion binding"/>
    <property type="evidence" value="ECO:0007669"/>
    <property type="project" value="UniProtKB-KW"/>
</dbReference>
<proteinExistence type="predicted"/>
<gene>
    <name evidence="9" type="ORF">HK100_002313</name>
</gene>
<dbReference type="GO" id="GO:0031519">
    <property type="term" value="C:PcG protein complex"/>
    <property type="evidence" value="ECO:0007669"/>
    <property type="project" value="TreeGrafter"/>
</dbReference>
<dbReference type="FunFam" id="3.30.160.60:FF:000072">
    <property type="entry name" value="zinc finger protein 143 isoform X1"/>
    <property type="match status" value="1"/>
</dbReference>
<dbReference type="GO" id="GO:0000978">
    <property type="term" value="F:RNA polymerase II cis-regulatory region sequence-specific DNA binding"/>
    <property type="evidence" value="ECO:0007669"/>
    <property type="project" value="TreeGrafter"/>
</dbReference>
<feature type="compositionally biased region" description="Polar residues" evidence="7">
    <location>
        <begin position="8"/>
        <end position="20"/>
    </location>
</feature>
<feature type="region of interest" description="Disordered" evidence="7">
    <location>
        <begin position="365"/>
        <end position="392"/>
    </location>
</feature>
<dbReference type="InterPro" id="IPR036236">
    <property type="entry name" value="Znf_C2H2_sf"/>
</dbReference>
<reference evidence="9" key="1">
    <citation type="submission" date="2020-05" db="EMBL/GenBank/DDBJ databases">
        <title>Phylogenomic resolution of chytrid fungi.</title>
        <authorList>
            <person name="Stajich J.E."/>
            <person name="Amses K."/>
            <person name="Simmons R."/>
            <person name="Seto K."/>
            <person name="Myers J."/>
            <person name="Bonds A."/>
            <person name="Quandt C.A."/>
            <person name="Barry K."/>
            <person name="Liu P."/>
            <person name="Grigoriev I."/>
            <person name="Longcore J.E."/>
            <person name="James T.Y."/>
        </authorList>
    </citation>
    <scope>NUCLEOTIDE SEQUENCE</scope>
    <source>
        <strain evidence="9">JEL0513</strain>
    </source>
</reference>
<keyword evidence="3 6" id="KW-0863">Zinc-finger</keyword>
<dbReference type="Gene3D" id="3.30.160.60">
    <property type="entry name" value="Classic Zinc Finger"/>
    <property type="match status" value="1"/>
</dbReference>
<feature type="compositionally biased region" description="Basic and acidic residues" evidence="7">
    <location>
        <begin position="383"/>
        <end position="392"/>
    </location>
</feature>
<dbReference type="GO" id="GO:0000785">
    <property type="term" value="C:chromatin"/>
    <property type="evidence" value="ECO:0007669"/>
    <property type="project" value="TreeGrafter"/>
</dbReference>
<evidence type="ECO:0000256" key="2">
    <source>
        <dbReference type="ARBA" id="ARBA00022737"/>
    </source>
</evidence>
<evidence type="ECO:0000256" key="1">
    <source>
        <dbReference type="ARBA" id="ARBA00022723"/>
    </source>
</evidence>
<name>A0AAD5SY70_9FUNG</name>
<evidence type="ECO:0000256" key="3">
    <source>
        <dbReference type="ARBA" id="ARBA00022771"/>
    </source>
</evidence>
<evidence type="ECO:0000256" key="4">
    <source>
        <dbReference type="ARBA" id="ARBA00022833"/>
    </source>
</evidence>
<accession>A0AAD5SY70</accession>
<dbReference type="PANTHER" id="PTHR14003:SF23">
    <property type="entry name" value="ZINC FINGER PROTEIN 143"/>
    <property type="match status" value="1"/>
</dbReference>
<keyword evidence="2" id="KW-0677">Repeat</keyword>
<evidence type="ECO:0000259" key="8">
    <source>
        <dbReference type="PROSITE" id="PS50157"/>
    </source>
</evidence>
<evidence type="ECO:0000313" key="10">
    <source>
        <dbReference type="Proteomes" id="UP001211907"/>
    </source>
</evidence>